<reference evidence="2 3" key="1">
    <citation type="journal article" date="2023" name="G3 (Bethesda)">
        <title>A chromosome-length genome assembly and annotation of blackberry (Rubus argutus, cv. 'Hillquist').</title>
        <authorList>
            <person name="Bruna T."/>
            <person name="Aryal R."/>
            <person name="Dudchenko O."/>
            <person name="Sargent D.J."/>
            <person name="Mead D."/>
            <person name="Buti M."/>
            <person name="Cavallini A."/>
            <person name="Hytonen T."/>
            <person name="Andres J."/>
            <person name="Pham M."/>
            <person name="Weisz D."/>
            <person name="Mascagni F."/>
            <person name="Usai G."/>
            <person name="Natali L."/>
            <person name="Bassil N."/>
            <person name="Fernandez G.E."/>
            <person name="Lomsadze A."/>
            <person name="Armour M."/>
            <person name="Olukolu B."/>
            <person name="Poorten T."/>
            <person name="Britton C."/>
            <person name="Davik J."/>
            <person name="Ashrafi H."/>
            <person name="Aiden E.L."/>
            <person name="Borodovsky M."/>
            <person name="Worthington M."/>
        </authorList>
    </citation>
    <scope>NUCLEOTIDE SEQUENCE [LARGE SCALE GENOMIC DNA]</scope>
    <source>
        <strain evidence="2">PI 553951</strain>
    </source>
</reference>
<gene>
    <name evidence="2" type="ORF">M0R45_023436</name>
</gene>
<name>A0AAW1WQ88_RUBAR</name>
<keyword evidence="3" id="KW-1185">Reference proteome</keyword>
<dbReference type="EMBL" id="JBEDUW010000005">
    <property type="protein sequence ID" value="KAK9926194.1"/>
    <property type="molecule type" value="Genomic_DNA"/>
</dbReference>
<dbReference type="Proteomes" id="UP001457282">
    <property type="component" value="Unassembled WGS sequence"/>
</dbReference>
<accession>A0AAW1WQ88</accession>
<dbReference type="AlphaFoldDB" id="A0AAW1WQ88"/>
<comment type="caution">
    <text evidence="2">The sequence shown here is derived from an EMBL/GenBank/DDBJ whole genome shotgun (WGS) entry which is preliminary data.</text>
</comment>
<evidence type="ECO:0000313" key="2">
    <source>
        <dbReference type="EMBL" id="KAK9926194.1"/>
    </source>
</evidence>
<protein>
    <submittedName>
        <fullName evidence="2">Uncharacterized protein</fullName>
    </submittedName>
</protein>
<feature type="region of interest" description="Disordered" evidence="1">
    <location>
        <begin position="1"/>
        <end position="24"/>
    </location>
</feature>
<proteinExistence type="predicted"/>
<sequence length="86" mass="9431">MLLQSSRQIGHKTHRTRPASSSLPELLSGIGSTLVGINQTMKTLLQDLTFSDGVQALMDGILFQRLEESSNANPIFTLIRDYLGSL</sequence>
<organism evidence="2 3">
    <name type="scientific">Rubus argutus</name>
    <name type="common">Southern blackberry</name>
    <dbReference type="NCBI Taxonomy" id="59490"/>
    <lineage>
        <taxon>Eukaryota</taxon>
        <taxon>Viridiplantae</taxon>
        <taxon>Streptophyta</taxon>
        <taxon>Embryophyta</taxon>
        <taxon>Tracheophyta</taxon>
        <taxon>Spermatophyta</taxon>
        <taxon>Magnoliopsida</taxon>
        <taxon>eudicotyledons</taxon>
        <taxon>Gunneridae</taxon>
        <taxon>Pentapetalae</taxon>
        <taxon>rosids</taxon>
        <taxon>fabids</taxon>
        <taxon>Rosales</taxon>
        <taxon>Rosaceae</taxon>
        <taxon>Rosoideae</taxon>
        <taxon>Rosoideae incertae sedis</taxon>
        <taxon>Rubus</taxon>
    </lineage>
</organism>
<evidence type="ECO:0000313" key="3">
    <source>
        <dbReference type="Proteomes" id="UP001457282"/>
    </source>
</evidence>
<evidence type="ECO:0000256" key="1">
    <source>
        <dbReference type="SAM" id="MobiDB-lite"/>
    </source>
</evidence>